<dbReference type="InterPro" id="IPR011990">
    <property type="entry name" value="TPR-like_helical_dom_sf"/>
</dbReference>
<dbReference type="InterPro" id="IPR039684">
    <property type="entry name" value="FANCG"/>
</dbReference>
<dbReference type="SMART" id="SM00028">
    <property type="entry name" value="TPR"/>
    <property type="match status" value="5"/>
</dbReference>
<protein>
    <submittedName>
        <fullName evidence="3">Fanconi anemia group G protein isoform X1</fullName>
    </submittedName>
</protein>
<proteinExistence type="predicted"/>
<dbReference type="PANTHER" id="PTHR15254:SF2">
    <property type="entry name" value="FANCONI ANEMIA GROUP G PROTEIN"/>
    <property type="match status" value="1"/>
</dbReference>
<evidence type="ECO:0000313" key="3">
    <source>
        <dbReference type="RefSeq" id="XP_072849159.1"/>
    </source>
</evidence>
<dbReference type="GeneID" id="110082836"/>
<evidence type="ECO:0000256" key="1">
    <source>
        <dbReference type="PROSITE-ProRule" id="PRU00339"/>
    </source>
</evidence>
<dbReference type="SUPFAM" id="SSF48452">
    <property type="entry name" value="TPR-like"/>
    <property type="match status" value="1"/>
</dbReference>
<dbReference type="InterPro" id="IPR019734">
    <property type="entry name" value="TPR_rpt"/>
</dbReference>
<keyword evidence="2" id="KW-1185">Reference proteome</keyword>
<reference evidence="3" key="2">
    <citation type="submission" date="2025-08" db="UniProtKB">
        <authorList>
            <consortium name="RefSeq"/>
        </authorList>
    </citation>
    <scope>IDENTIFICATION</scope>
</reference>
<gene>
    <name evidence="3" type="primary">FANCG</name>
</gene>
<feature type="repeat" description="TPR" evidence="1">
    <location>
        <begin position="532"/>
        <end position="565"/>
    </location>
</feature>
<dbReference type="PANTHER" id="PTHR15254">
    <property type="entry name" value="FANCONI ANEMIA GROUP G PROTEIN FAMILY MEMBER"/>
    <property type="match status" value="1"/>
</dbReference>
<keyword evidence="1" id="KW-0802">TPR repeat</keyword>
<dbReference type="RefSeq" id="XP_072849159.1">
    <property type="nucleotide sequence ID" value="XM_072993058.1"/>
</dbReference>
<dbReference type="Proteomes" id="UP001652642">
    <property type="component" value="Chromosome 2"/>
</dbReference>
<evidence type="ECO:0000313" key="2">
    <source>
        <dbReference type="Proteomes" id="UP001652642"/>
    </source>
</evidence>
<sequence>MAAAGDCLSLWREENDGVVRRWRRAAKSSGLDGSVKKTAQECQLAFTKLLQKIQGLPAALPALTLELTVLYNTLLFDIQQSSHSGEKLLAGIDCGLRRVLEACGASDLQLSLEDRWHRVLEERFPDGLRSSLHQLAALQGALWLAAKHLEKAEDLFQLLSAGMSPGPSLSRGCQNGLLSLLQVWHPPDEGPFAPLTVQSVRDLKSLLWTLAALLQGVQELEADDAPAGLALLQAATTGLCSRRLLAQIFTLMGRYSLKLGKPQVALQHLRQALQVDFTFLPALHQASLLYRQLGLLDAELEALELLDQALEDPAQVTTESPAPHFPIQTELFLRVPPLTALFAPTLCPSEVKYLLAQRCLQAGRVSEATEHYLDLLALLQEWPLRQCGKPALPRIPEVFLEAASALVDLARLEEAVAVCEEVVARTSELVPKTLCIEVALGAEEGSSLANPHTLLQKQKRESLRCVLWRAAAYLIQGWAWARRGEAKEAISYLSRCLNDLLRVHFVNTAGSTEAEMERVWVSEGKVLPQVRQLALTGRGMQFLELGQDKEALRDFQHSLLVCPESPTAHLYFLHTLWKVGRRQEAAEHWQKVHLNPVLLEENPERSLPLYLLLYEKQMKFPHVESLASRLESFTEEL</sequence>
<name>A0ABM5FUT9_9SAUR</name>
<reference evidence="2" key="1">
    <citation type="submission" date="2025-05" db="UniProtKB">
        <authorList>
            <consortium name="RefSeq"/>
        </authorList>
    </citation>
    <scope>NUCLEOTIDE SEQUENCE [LARGE SCALE GENOMIC DNA]</scope>
</reference>
<dbReference type="PROSITE" id="PS50005">
    <property type="entry name" value="TPR"/>
    <property type="match status" value="1"/>
</dbReference>
<accession>A0ABM5FUT9</accession>
<dbReference type="Gene3D" id="1.25.40.10">
    <property type="entry name" value="Tetratricopeptide repeat domain"/>
    <property type="match status" value="2"/>
</dbReference>
<organism evidence="2 3">
    <name type="scientific">Pogona vitticeps</name>
    <name type="common">central bearded dragon</name>
    <dbReference type="NCBI Taxonomy" id="103695"/>
    <lineage>
        <taxon>Eukaryota</taxon>
        <taxon>Metazoa</taxon>
        <taxon>Chordata</taxon>
        <taxon>Craniata</taxon>
        <taxon>Vertebrata</taxon>
        <taxon>Euteleostomi</taxon>
        <taxon>Lepidosauria</taxon>
        <taxon>Squamata</taxon>
        <taxon>Bifurcata</taxon>
        <taxon>Unidentata</taxon>
        <taxon>Episquamata</taxon>
        <taxon>Toxicofera</taxon>
        <taxon>Iguania</taxon>
        <taxon>Acrodonta</taxon>
        <taxon>Agamidae</taxon>
        <taxon>Amphibolurinae</taxon>
        <taxon>Pogona</taxon>
    </lineage>
</organism>